<reference evidence="1 2" key="1">
    <citation type="submission" date="2019-03" db="EMBL/GenBank/DDBJ databases">
        <title>Genomic Encyclopedia of Type Strains, Phase IV (KMG-IV): sequencing the most valuable type-strain genomes for metagenomic binning, comparative biology and taxonomic classification.</title>
        <authorList>
            <person name="Goeker M."/>
        </authorList>
    </citation>
    <scope>NUCLEOTIDE SEQUENCE [LARGE SCALE GENOMIC DNA]</scope>
    <source>
        <strain evidence="1 2">DSM 100433</strain>
    </source>
</reference>
<gene>
    <name evidence="1" type="ORF">EDD78_10278</name>
</gene>
<name>A0A9X8Y901_9FIRM</name>
<dbReference type="EMBL" id="SLUK01000002">
    <property type="protein sequence ID" value="TCL44460.1"/>
    <property type="molecule type" value="Genomic_DNA"/>
</dbReference>
<organism evidence="1 2">
    <name type="scientific">Harryflintia acetispora</name>
    <dbReference type="NCBI Taxonomy" id="1849041"/>
    <lineage>
        <taxon>Bacteria</taxon>
        <taxon>Bacillati</taxon>
        <taxon>Bacillota</taxon>
        <taxon>Clostridia</taxon>
        <taxon>Eubacteriales</taxon>
        <taxon>Oscillospiraceae</taxon>
        <taxon>Harryflintia</taxon>
    </lineage>
</organism>
<evidence type="ECO:0008006" key="3">
    <source>
        <dbReference type="Google" id="ProtNLM"/>
    </source>
</evidence>
<accession>A0A9X8Y901</accession>
<sequence length="311" mass="36039">MSDSNIAFTFRVIVHTCQMLSSEMPLPIEAVNKKPYIIKPKARQTDRGYLYPLNVNKAFGVEISSLVRFLSAIERIQANLGISEWQFDRLDIAFDTTLKYDDIYKYSLYIISLVSAITGIKNAIDIQDVNTKRKRALTIKRDGRNAFELQIYNKALESDNKHPYSRFEFRYKNINGKDVYSVLEQLRSLISGLLYGIEVVERQRVSALYELWQTESGSGNTTQTKNLSEFVRRYSNDLFTREIVKGLYSKIHSGKFTEWLKYFRRNNRILFIEKTEIETIVETMKKALDGFIEAGEYPSPVLQEKEIAKAG</sequence>
<evidence type="ECO:0000313" key="1">
    <source>
        <dbReference type="EMBL" id="TCL44460.1"/>
    </source>
</evidence>
<evidence type="ECO:0000313" key="2">
    <source>
        <dbReference type="Proteomes" id="UP000294682"/>
    </source>
</evidence>
<dbReference type="Proteomes" id="UP000294682">
    <property type="component" value="Unassembled WGS sequence"/>
</dbReference>
<protein>
    <recommendedName>
        <fullName evidence="3">Replication initiation protein</fullName>
    </recommendedName>
</protein>
<keyword evidence="2" id="KW-1185">Reference proteome</keyword>
<dbReference type="RefSeq" id="WP_132083908.1">
    <property type="nucleotide sequence ID" value="NZ_SLUK01000002.1"/>
</dbReference>
<dbReference type="AlphaFoldDB" id="A0A9X8Y901"/>
<comment type="caution">
    <text evidence="1">The sequence shown here is derived from an EMBL/GenBank/DDBJ whole genome shotgun (WGS) entry which is preliminary data.</text>
</comment>
<proteinExistence type="predicted"/>